<accession>A0ABR1J8S0</accession>
<dbReference type="Proteomes" id="UP001498398">
    <property type="component" value="Unassembled WGS sequence"/>
</dbReference>
<evidence type="ECO:0000313" key="4">
    <source>
        <dbReference type="Proteomes" id="UP001498398"/>
    </source>
</evidence>
<feature type="compositionally biased region" description="Low complexity" evidence="1">
    <location>
        <begin position="599"/>
        <end position="617"/>
    </location>
</feature>
<reference evidence="3 4" key="1">
    <citation type="submission" date="2024-01" db="EMBL/GenBank/DDBJ databases">
        <title>A draft genome for the cacao thread blight pathogen Marasmiellus scandens.</title>
        <authorList>
            <person name="Baruah I.K."/>
            <person name="Leung J."/>
            <person name="Bukari Y."/>
            <person name="Amoako-Attah I."/>
            <person name="Meinhardt L.W."/>
            <person name="Bailey B.A."/>
            <person name="Cohen S.P."/>
        </authorList>
    </citation>
    <scope>NUCLEOTIDE SEQUENCE [LARGE SCALE GENOMIC DNA]</scope>
    <source>
        <strain evidence="3 4">GH-19</strain>
    </source>
</reference>
<name>A0ABR1J8S0_9AGAR</name>
<keyword evidence="2" id="KW-1133">Transmembrane helix</keyword>
<dbReference type="EMBL" id="JBANRG010000033">
    <property type="protein sequence ID" value="KAK7450627.1"/>
    <property type="molecule type" value="Genomic_DNA"/>
</dbReference>
<evidence type="ECO:0000256" key="2">
    <source>
        <dbReference type="SAM" id="Phobius"/>
    </source>
</evidence>
<evidence type="ECO:0000256" key="1">
    <source>
        <dbReference type="SAM" id="MobiDB-lite"/>
    </source>
</evidence>
<proteinExistence type="predicted"/>
<sequence>MNNSDSEPTTSFLQSLNFGNGLIEIAALTTLIGSSTAGDLILGNRGAAGLVWGSISAFGSSSVIKACVSAACPGWLRQMVGLRTLSSDKTMGMDLSLAPRSKMAKSMRGTMNESELLGVSCLSDDPDATQMKELAQIKEHHTYRDIYAFDNTTSIMFSELPSTPPDSPPTVYMHYHHAFFHTHHLRFQVSILFLSLLKSLEIYTLVTEGGTLLGLLSGVPFFFSFASGVCLEANDIMRARRPVEVDSHLDLVTASPLPTTKCLGGPKKVVLGAATNPRRGPWWKFFWIMTGILQTTSVILYYILLGQQTSRVVLIWAGFQLFWVVMRILIFSLTEHQDPNANRPMKPYKLESLPLSIKLRVMNLVLGVGSYQAHVHPRNLWAYLDDSFSTQQIARLLMPENMCEEFPLEPQHRFTTDSLQSLDTLVPSTPTLPTSTTLSKSPTSPSLSSNSDRMIFGPIQVPRIMKVNILAVIGDTALSSAAWMLGDTKYAPMDLYDSCIIVFEVISPSPFSSSSSTTLTSIGSGRPTSRIVAIPSARVFSARTLWFESAARGGEEALDPLFIARGAGNNADSEKTWIYWVPCEAGQWLQIKSGPSGFTTSDSSSTVKSASASRSKTPMGNIPNAGKVYSILGHQIAEVLDDKQLSRILGAGNLNISLKHAEEVKGVVEVSRRASEGLMEFLR</sequence>
<evidence type="ECO:0000313" key="3">
    <source>
        <dbReference type="EMBL" id="KAK7450627.1"/>
    </source>
</evidence>
<feature type="region of interest" description="Disordered" evidence="1">
    <location>
        <begin position="597"/>
        <end position="619"/>
    </location>
</feature>
<gene>
    <name evidence="3" type="ORF">VKT23_012937</name>
</gene>
<keyword evidence="2" id="KW-0812">Transmembrane</keyword>
<feature type="transmembrane region" description="Helical" evidence="2">
    <location>
        <begin position="285"/>
        <end position="305"/>
    </location>
</feature>
<protein>
    <submittedName>
        <fullName evidence="3">Uncharacterized protein</fullName>
    </submittedName>
</protein>
<organism evidence="3 4">
    <name type="scientific">Marasmiellus scandens</name>
    <dbReference type="NCBI Taxonomy" id="2682957"/>
    <lineage>
        <taxon>Eukaryota</taxon>
        <taxon>Fungi</taxon>
        <taxon>Dikarya</taxon>
        <taxon>Basidiomycota</taxon>
        <taxon>Agaricomycotina</taxon>
        <taxon>Agaricomycetes</taxon>
        <taxon>Agaricomycetidae</taxon>
        <taxon>Agaricales</taxon>
        <taxon>Marasmiineae</taxon>
        <taxon>Omphalotaceae</taxon>
        <taxon>Marasmiellus</taxon>
    </lineage>
</organism>
<keyword evidence="4" id="KW-1185">Reference proteome</keyword>
<feature type="transmembrane region" description="Helical" evidence="2">
    <location>
        <begin position="311"/>
        <end position="333"/>
    </location>
</feature>
<keyword evidence="2" id="KW-0472">Membrane</keyword>
<comment type="caution">
    <text evidence="3">The sequence shown here is derived from an EMBL/GenBank/DDBJ whole genome shotgun (WGS) entry which is preliminary data.</text>
</comment>
<feature type="region of interest" description="Disordered" evidence="1">
    <location>
        <begin position="425"/>
        <end position="451"/>
    </location>
</feature>